<name>A0A4R3JRA6_9FIRM</name>
<evidence type="ECO:0000259" key="4">
    <source>
        <dbReference type="Pfam" id="PF07580"/>
    </source>
</evidence>
<dbReference type="InterPro" id="IPR008006">
    <property type="entry name" value="Peptidase_M26_N_dom"/>
</dbReference>
<dbReference type="Proteomes" id="UP000702954">
    <property type="component" value="Unassembled WGS sequence"/>
</dbReference>
<comment type="caution">
    <text evidence="6">The sequence shown here is derived from an EMBL/GenBank/DDBJ whole genome shotgun (WGS) entry which is preliminary data.</text>
</comment>
<feature type="domain" description="Peptidase M26 N-terminal" evidence="3">
    <location>
        <begin position="673"/>
        <end position="769"/>
    </location>
</feature>
<sequence length="3638" mass="399851">MKQRKKSLGIWIFLLLLFWGQWVVPVKASGPELRDVDMQMLGGQIRTITPMGLRMIGCIKKSYLQELESSGAVVEYGMVLLPKTYLGEQELELDRKYLYNGAVYKPAKVTAVKKFSEDDDRIYFTAVLANLSKERYKNDYAARVYAKITRTISNEEGSSEKKTEIVYSDDTVNRQVYQIAQAAVDGTTETEENKEWLRENILNPVDQPEQPQEEEKKIPFELGTVSGVTLYHKTGIGEEVGEVEEVSHFRVEEFKPEQYIVKVEMEDQPEVFSEITKLIVSEDGKVSFGLKLDNYVMPQQGQSQAEVVVEFGTLSEGQASTKYITMQALVDRIKADPNGTYTLEHDIDAGMVQGEDVLIPEFRGTFDGKGYKIKGLTTTLFGTISGGTVKNVKLENVSITKQGSYGDAGGGTLANKAMANASVEDVHVSGSLKTPNSRQLLGGLIGRMDYAAVRRCSANLEITGTFNTTGGLIGQMSNLRNVNNGNGSNIIENSYAVGTIRGNQTNGAIGGLIGWHNSNCSTSVTNCYTNVSMEVAKSNQKESGGFIGYIGNADGTGILKNNVSYSSGTQGYKFDGASEDTKYSAEGVSGLYSMKESRLKRESSRTGATALTKITESSVDTLSRKEFYTAMAWSENVWNFAPLQEGKTPILQNGDSNMTTMLQMKEISSVDDLRKIKDDLGGAYVLTTDLDVSEITEGNAIISGSFRGLLRGNGHQIIGMKLPLFETLAGASVEELKLTQGLIGKKDTDQVAALAKVSESGTILRHVYVRDMSITGRTTVGGMIAVMKQTTAEACSVNAEVTGGNAGGFAAEILEGSVISNSYAKRAADPDSFQTAEGPQGGFAAIVKRSQLSKNFGQLSWKKTEEKNETPAAAGVVGTFIGESGTGDQTPTKIEHNISFGPASYTFVGNQQAIAEGENYVGNYEYREGDPVSSVLPGKIEQASEAQIQSKEFYLQTLEWQEDIWYLDDVVGGKRPRLQAEGDVYGTEENPVSVEAPEMIQEAIAVRSQEEAALSRSLEGITGYREDRKLLYENLQLFMPFYQREQIVLDGNHVDVSHILNQKRVLAVYPMDEQGRRIVALSDKTVNQVKKLRIQFADETTPLIYNMSYIDTRANIASYKVSQIPVHFNFKNYVVNTTSAQFQKLLETAKTYEFDRDIETRVAQKDSGSVLDVYRRNYNEVVKTEMEQVLVSMSATNAQYPINLENEMAKKIVTDHFLTSEYLKDFLYAYNYLDRWYDFEIGGINLRDVVLFDNSILKTGKKVRNLPTEIVKLSSNGGRQGNNTPSFYINRLSAYTGISNVASFVEYFMKEYAGYADVNDWIIDNFQSGFIVEARANNPKIQSRLWKILKNNTVQRNHELILPVLSYKTSKNLYLASFPSALIYGNLEIYSGYQDTEAWRQQKKQQVITQVNHFKTSYDNFVDVAENGANSINNSKFLIVDSSSNKNHNQDVFKEFYRPLQTLWQHSSGAVAVIFGDPNRDYIYYNGSNFIGDLTVLNHEMGHVTDMWIWMENKGKRPGRNGEDYSNGFANQANVDYNMNFMKTYARDGSMMTNLTPDRINSPEEFQSYYKEVFDVIYTLDYLQGKAYLQLTPEQQARITLQHRYGTTNNHQKWNSANSTWRTIGAGELENMNLKTLDDLWDNQLTIRPGHRLDLRSFNEVGVNNLGAYQIDRACYASWYVPYVDNGTPNAQTFRRNGYELAGLYGYSNGLVEYLSGRTRTGDLQYFRQKTGNADFTFESYRKNKNTEIETKIHEQKEQGNAYFDEEALIQYLKQNMINYGNEIGSGASNGNNTLNHIKESRENVFRYLQRITDEFRTPVYGGTETRNAVSISTAEELVQKLRENPNGFYVLEKDISMKGIQASGEVYVDTTFIGKLDGNGHKITDAAVPLLRRTANSYIADIEISDTTGTKKDWVAQQKQFTIVVKEEQEETVQEIRTLEELRTLGENRYTKYVLKNEIDASSVTDAAVIQGTFTGELDGGEYAITGLQVPLFEKVQNATVRNLKLTSVNIANSESKNAAVAKESNHSTFARLSLEDIKISGKSYNAAVVGYDYTGSDFSQIQIRNAQIQGTGNYNAVFAGRASGSEISEIAVIDSKVTLSGTDCGGFIGAGKSLNIRQVYSGADMVAENYTDEKNRTNSAGFIGNLGGKSNVENVFAAGKVDNRTETPLYNFLGTPEVLESMVKNAFVLETAGGISHTTETIGILSAISEERTKEEEFYRASMNLSEEIWNLSLVAMKGYPELRGMEKKEIIEIHTPEDFLKMKAFPGQEYHLKADIDLTGAEGERGVIPEFTGVLDGQHYKITGLQKPLFDQLKGSVRNLAIEGSTVELSDTPETASGILANTMEDAVVEQVLLHGIRVNSAAGKAAAVVGTVRNTTMKNLFVEGAVQAASTAAGVAVTTEGAVFENIYLNVDVTGADGAGMVGNGVGENTYRNICSVGDVADHMQKLGGNTAQYSNAYEFAAGNGISQSGEGDFIRPIGKEVWTAEFYTETLGLDASVWDAAQAAERGFASLREFAVEINPMRSEIHTVSDLQKMNRVPEGKFVLTADLDFAEVETAYVTETFTGSLDGQAHGVSGIRGPLFAVLSGTVENLRFRNIFVKSEDAGANVLAAETKNATVTNVHFNGITLNGQSYTGLVGKDQGSTFDRISVQGMDLTANAAYAGGITAQAAASRMSNLLVAETKIHTSANEVGGLVGSADAVTIQKVFADAELHMPYQAAPQNTAAFVGSVTGESAISECVVAGGVYPQDPGSTRYKLMYMNNPDDINELKAFKNCFVNTDTPGYQIVGTDPQGVTQDRLQSEAFYQSDLKLDPNIWNWADAAKTGWPRLREMDAEGIRPPGTEGTPAEETPLQTTVPPGYEPIHTAEELLAAKNSSGKYILMQSISLFGKKAEDGSFLGNFSGELDGNGLTIREISGAPLFDRLSGTVKNLKVTDVTVERWKSDQGANALAKSLQNAKISRLQLKNILLAGGDNTGALAGTAQNTTISEVWAEGLNINPYGPAFAGKTDLMVGGLIAQLNGGVHVNDSYAAGEITVRSNTQGGVFGYNNYGTENTVKQVVSNMRTKSTSPQTDGAGFIGMVGFDGSMTTWMENNIAIGEAGENRAQGSVGEAYRFATKGNSNTAVEFGLKNCYEAAVSGRSAAVSGYLTETTEYKNPDFYRDTLKFDSTKWNFSSVAEHGYPSLVWIAGEEPLPPLPEGSAVTEHPLRTEHPSAEYIQIRTPEDLMKISENPGGKYILMNNISMEQVRLPENQTSYIMKEFSGELDGNNQVIHGLRASLFDLIRGRSVNAKATVRNLRIQNVFVTAGEKTEWGYTRKAEANGLARSVEYGHLETIYMNHVKLNGGTNTASLSGLVYESYVGKIWLEGIDINREIAPADLSNFNLVGGAIGQLSGYRSKFEDSYVQGEIVMDNNQQGGAVGEIKAALIRNVISNMEARSNQPATWRDKSGFLGSIDTFGTNGKNWWVDRCIAIGNAGANYKFLGKYQIETIEATNLTKCYELSSATGTSNVSEATIAKGTLLAAEEQQKYDVSFYRDVLTFNGNEGGADSDAWDFGSVSTKGYPTLKWLLTYDNLPITIEEPEHLEPSENQAEAQPGEGHTLELPEAVLPEEQPVLPEEEVLPEELFGEEEILPE</sequence>
<evidence type="ECO:0000259" key="3">
    <source>
        <dbReference type="Pfam" id="PF05342"/>
    </source>
</evidence>
<feature type="domain" description="Peptidase M26 N-terminal" evidence="3">
    <location>
        <begin position="207"/>
        <end position="430"/>
    </location>
</feature>
<dbReference type="GO" id="GO:0008270">
    <property type="term" value="F:zinc ion binding"/>
    <property type="evidence" value="ECO:0007669"/>
    <property type="project" value="InterPro"/>
</dbReference>
<proteinExistence type="predicted"/>
<evidence type="ECO:0000313" key="5">
    <source>
        <dbReference type="EMBL" id="GBU05972.1"/>
    </source>
</evidence>
<feature type="domain" description="Peptidase M26 C-terminal" evidence="4">
    <location>
        <begin position="1171"/>
        <end position="1719"/>
    </location>
</feature>
<feature type="domain" description="Peptidase M26 N-terminal" evidence="3">
    <location>
        <begin position="1918"/>
        <end position="2043"/>
    </location>
</feature>
<evidence type="ECO:0000256" key="2">
    <source>
        <dbReference type="SAM" id="MobiDB-lite"/>
    </source>
</evidence>
<dbReference type="GO" id="GO:0016020">
    <property type="term" value="C:membrane"/>
    <property type="evidence" value="ECO:0007669"/>
    <property type="project" value="InterPro"/>
</dbReference>
<feature type="compositionally biased region" description="Acidic residues" evidence="2">
    <location>
        <begin position="3620"/>
        <end position="3638"/>
    </location>
</feature>
<gene>
    <name evidence="6" type="ORF">EDD74_10366</name>
    <name evidence="5" type="ORF">FAEUMB_25130</name>
</gene>
<reference evidence="6 7" key="2">
    <citation type="submission" date="2019-03" db="EMBL/GenBank/DDBJ databases">
        <title>Genomic Encyclopedia of Type Strains, Phase IV (KMG-IV): sequencing the most valuable type-strain genomes for metagenomic binning, comparative biology and taxonomic classification.</title>
        <authorList>
            <person name="Goeker M."/>
        </authorList>
    </citation>
    <scope>NUCLEOTIDE SEQUENCE [LARGE SCALE GENOMIC DNA]</scope>
    <source>
        <strain evidence="6 7">DSM 103426</strain>
    </source>
</reference>
<feature type="compositionally biased region" description="Low complexity" evidence="2">
    <location>
        <begin position="3605"/>
        <end position="3619"/>
    </location>
</feature>
<keyword evidence="1" id="KW-0378">Hydrolase</keyword>
<feature type="domain" description="Peptidase M26 N-terminal" evidence="3">
    <location>
        <begin position="1836"/>
        <end position="1909"/>
    </location>
</feature>
<dbReference type="Pfam" id="PF05342">
    <property type="entry name" value="Peptidase_M26_N"/>
    <property type="match status" value="6"/>
</dbReference>
<dbReference type="EMBL" id="BHEO01000008">
    <property type="protein sequence ID" value="GBU05972.1"/>
    <property type="molecule type" value="Genomic_DNA"/>
</dbReference>
<dbReference type="Pfam" id="PF07580">
    <property type="entry name" value="Peptidase_M26_C"/>
    <property type="match status" value="1"/>
</dbReference>
<dbReference type="RefSeq" id="WP_116442129.1">
    <property type="nucleotide sequence ID" value="NZ_BHEO01000008.1"/>
</dbReference>
<evidence type="ECO:0000313" key="8">
    <source>
        <dbReference type="Proteomes" id="UP000702954"/>
    </source>
</evidence>
<feature type="region of interest" description="Disordered" evidence="2">
    <location>
        <begin position="3588"/>
        <end position="3638"/>
    </location>
</feature>
<dbReference type="GO" id="GO:0004222">
    <property type="term" value="F:metalloendopeptidase activity"/>
    <property type="evidence" value="ECO:0007669"/>
    <property type="project" value="InterPro"/>
</dbReference>
<evidence type="ECO:0000256" key="1">
    <source>
        <dbReference type="ARBA" id="ARBA00022801"/>
    </source>
</evidence>
<dbReference type="InterPro" id="IPR011505">
    <property type="entry name" value="Peptidase_M26_C_dom"/>
</dbReference>
<reference evidence="5 8" key="1">
    <citation type="journal article" date="2018" name="Int. J. Syst. Evol. Microbiol.">
        <title>Draft Genome Sequence of Faecalimonas umbilicata JCM 30896T, an Acetate-Producing Bacterium Isolated from Human Feces.</title>
        <authorList>
            <person name="Sakamoto M."/>
            <person name="Ikeyama N."/>
            <person name="Yuki M."/>
            <person name="Ohkuma M."/>
        </authorList>
    </citation>
    <scope>NUCLEOTIDE SEQUENCE [LARGE SCALE GENOMIC DNA]</scope>
    <source>
        <strain evidence="5 8">EGH7</strain>
    </source>
</reference>
<organism evidence="6 7">
    <name type="scientific">Faecalimonas umbilicata</name>
    <dbReference type="NCBI Taxonomy" id="1912855"/>
    <lineage>
        <taxon>Bacteria</taxon>
        <taxon>Bacillati</taxon>
        <taxon>Bacillota</taxon>
        <taxon>Clostridia</taxon>
        <taxon>Lachnospirales</taxon>
        <taxon>Lachnospiraceae</taxon>
        <taxon>Faecalimonas</taxon>
    </lineage>
</organism>
<dbReference type="Proteomes" id="UP000294613">
    <property type="component" value="Unassembled WGS sequence"/>
</dbReference>
<feature type="domain" description="Peptidase M26 N-terminal" evidence="3">
    <location>
        <begin position="3230"/>
        <end position="3309"/>
    </location>
</feature>
<feature type="domain" description="Peptidase M26 N-terminal" evidence="3">
    <location>
        <begin position="2536"/>
        <end position="2629"/>
    </location>
</feature>
<evidence type="ECO:0000313" key="7">
    <source>
        <dbReference type="Proteomes" id="UP000294613"/>
    </source>
</evidence>
<keyword evidence="8" id="KW-1185">Reference proteome</keyword>
<dbReference type="GO" id="GO:0005576">
    <property type="term" value="C:extracellular region"/>
    <property type="evidence" value="ECO:0007669"/>
    <property type="project" value="InterPro"/>
</dbReference>
<evidence type="ECO:0000313" key="6">
    <source>
        <dbReference type="EMBL" id="TCS69616.1"/>
    </source>
</evidence>
<dbReference type="EMBL" id="SLZV01000003">
    <property type="protein sequence ID" value="TCS69616.1"/>
    <property type="molecule type" value="Genomic_DNA"/>
</dbReference>
<accession>A0A4R3JRA6</accession>
<protein>
    <submittedName>
        <fullName evidence="6">M26 IgA1-specific metallo-endopeptidase-like protein</fullName>
    </submittedName>
</protein>
<dbReference type="Gene3D" id="2.160.20.110">
    <property type="match status" value="8"/>
</dbReference>